<dbReference type="Proteomes" id="UP001281447">
    <property type="component" value="Unassembled WGS sequence"/>
</dbReference>
<keyword evidence="1" id="KW-1133">Transmembrane helix</keyword>
<accession>A0ABU5C8I9</accession>
<proteinExistence type="predicted"/>
<feature type="domain" description="Uncharacterized protein YyaB-like PH" evidence="2">
    <location>
        <begin position="39"/>
        <end position="112"/>
    </location>
</feature>
<dbReference type="InterPro" id="IPR009589">
    <property type="entry name" value="PH_YyaB-like"/>
</dbReference>
<comment type="caution">
    <text evidence="3">The sequence shown here is derived from an EMBL/GenBank/DDBJ whole genome shotgun (WGS) entry which is preliminary data.</text>
</comment>
<reference evidence="3 4" key="1">
    <citation type="submission" date="2023-10" db="EMBL/GenBank/DDBJ databases">
        <title>Virgibacillus halophilus 5B73C genome.</title>
        <authorList>
            <person name="Miliotis G."/>
            <person name="Sengupta P."/>
            <person name="Hameed A."/>
            <person name="Chuvochina M."/>
            <person name="Mcdonagh F."/>
            <person name="Simpson A.C."/>
            <person name="Singh N.K."/>
            <person name="Rekha P.D."/>
            <person name="Raman K."/>
            <person name="Hugenholtz P."/>
            <person name="Venkateswaran K."/>
        </authorList>
    </citation>
    <scope>NUCLEOTIDE SEQUENCE [LARGE SCALE GENOMIC DNA]</scope>
    <source>
        <strain evidence="3 4">5B73C</strain>
    </source>
</reference>
<dbReference type="Pfam" id="PF06713">
    <property type="entry name" value="bPH_4"/>
    <property type="match status" value="1"/>
</dbReference>
<keyword evidence="1" id="KW-0472">Membrane</keyword>
<sequence>MFLFFLVSFFSFSLTAFGVIVGIIGLMAIGFLLWIWFGTGYRIENKVIKIKNGPFRWEIAIQDINSIGKTKSLMATPALSVDRLALRYGKYGEMLLSPKNEKVFIEMLLAKNPQIKLVGKTS</sequence>
<evidence type="ECO:0000313" key="3">
    <source>
        <dbReference type="EMBL" id="MDY0395652.1"/>
    </source>
</evidence>
<name>A0ABU5C8I9_9BACI</name>
<feature type="transmembrane region" description="Helical" evidence="1">
    <location>
        <begin position="12"/>
        <end position="37"/>
    </location>
</feature>
<gene>
    <name evidence="3" type="ORF">RWE15_16030</name>
</gene>
<evidence type="ECO:0000259" key="2">
    <source>
        <dbReference type="Pfam" id="PF06713"/>
    </source>
</evidence>
<evidence type="ECO:0000256" key="1">
    <source>
        <dbReference type="SAM" id="Phobius"/>
    </source>
</evidence>
<protein>
    <submittedName>
        <fullName evidence="3">PH domain-containing protein</fullName>
    </submittedName>
</protein>
<keyword evidence="4" id="KW-1185">Reference proteome</keyword>
<dbReference type="EMBL" id="JAWDIP010000003">
    <property type="protein sequence ID" value="MDY0395652.1"/>
    <property type="molecule type" value="Genomic_DNA"/>
</dbReference>
<keyword evidence="1" id="KW-0812">Transmembrane</keyword>
<evidence type="ECO:0000313" key="4">
    <source>
        <dbReference type="Proteomes" id="UP001281447"/>
    </source>
</evidence>
<organism evidence="3 4">
    <name type="scientific">Tigheibacillus halophilus</name>
    <dbReference type="NCBI Taxonomy" id="361280"/>
    <lineage>
        <taxon>Bacteria</taxon>
        <taxon>Bacillati</taxon>
        <taxon>Bacillota</taxon>
        <taxon>Bacilli</taxon>
        <taxon>Bacillales</taxon>
        <taxon>Bacillaceae</taxon>
        <taxon>Tigheibacillus</taxon>
    </lineage>
</organism>